<keyword evidence="7" id="KW-1133">Transmembrane helix</keyword>
<dbReference type="InterPro" id="IPR005151">
    <property type="entry name" value="Tail-specific_protease"/>
</dbReference>
<dbReference type="InterPro" id="IPR002477">
    <property type="entry name" value="Peptidoglycan-bd-like"/>
</dbReference>
<dbReference type="Gene3D" id="3.30.750.44">
    <property type="match status" value="1"/>
</dbReference>
<evidence type="ECO:0000256" key="3">
    <source>
        <dbReference type="ARBA" id="ARBA00022801"/>
    </source>
</evidence>
<dbReference type="GO" id="GO:0004175">
    <property type="term" value="F:endopeptidase activity"/>
    <property type="evidence" value="ECO:0007669"/>
    <property type="project" value="TreeGrafter"/>
</dbReference>
<dbReference type="SMART" id="SM00245">
    <property type="entry name" value="TSPc"/>
    <property type="match status" value="1"/>
</dbReference>
<dbReference type="CDD" id="cd06782">
    <property type="entry name" value="cpPDZ_CPP-like"/>
    <property type="match status" value="1"/>
</dbReference>
<dbReference type="SUPFAM" id="SSF52096">
    <property type="entry name" value="ClpP/crotonase"/>
    <property type="match status" value="1"/>
</dbReference>
<evidence type="ECO:0000256" key="1">
    <source>
        <dbReference type="ARBA" id="ARBA00009179"/>
    </source>
</evidence>
<dbReference type="KEGG" id="xak:KIMC2_10910"/>
<dbReference type="SMART" id="SM00228">
    <property type="entry name" value="PDZ"/>
    <property type="match status" value="1"/>
</dbReference>
<dbReference type="PROSITE" id="PS50106">
    <property type="entry name" value="PDZ"/>
    <property type="match status" value="1"/>
</dbReference>
<feature type="region of interest" description="Disordered" evidence="6">
    <location>
        <begin position="39"/>
        <end position="60"/>
    </location>
</feature>
<dbReference type="SUPFAM" id="SSF47090">
    <property type="entry name" value="PGBD-like"/>
    <property type="match status" value="1"/>
</dbReference>
<feature type="transmembrane region" description="Helical" evidence="7">
    <location>
        <begin position="12"/>
        <end position="33"/>
    </location>
</feature>
<dbReference type="PANTHER" id="PTHR32060">
    <property type="entry name" value="TAIL-SPECIFIC PROTEASE"/>
    <property type="match status" value="1"/>
</dbReference>
<sequence length="484" mass="53000">MNNTDNSHSNSKIRTFLVGILVLAIGVLIGFFIPHTQKPVTERHSESSETQKSTKKESNDDYLSQVKNLIKTKYYQPVDETKLTNGSIKGMLDSLDDPYTTYLDKQEAQSLTDTISSSIVGIGVTVMEKNKLIVVDSTVSGTPAKKAGIRSKDIIVKVNGKSVLGKRSTEVTKLIRGKKGTSVTVTVRRGSKDIDFKMTRDTIPIETVKHKMLTKNIGYLSVSTFSNPTTSEFKKAITSLRKSGAKKFVVDMRGNPGGELKQALSMSSMFVKDGKTIMQVQGRQKSDLTVYDAGPKMDGGFKVTEPTVVLIDGDSASAAEIFTAALKSSNIPVVGKKSFGKGTVQSVVELPDDAELKMTIAKWLTPDGSWIHHKGIKPDYVVNYPEYTNLIINDVKKPLKKGDVSGNVKTIQKGLLALGYQPGNQKGIFDDATENAVKDFQTKRKISVNGTIDESTVQEVLRALSELEQKQDPMQKKAIDLLQN</sequence>
<dbReference type="SUPFAM" id="SSF50156">
    <property type="entry name" value="PDZ domain-like"/>
    <property type="match status" value="1"/>
</dbReference>
<keyword evidence="3 5" id="KW-0378">Hydrolase</keyword>
<dbReference type="AlphaFoldDB" id="A0AAU9CYP7"/>
<dbReference type="NCBIfam" id="TIGR00225">
    <property type="entry name" value="prc"/>
    <property type="match status" value="1"/>
</dbReference>
<evidence type="ECO:0000256" key="4">
    <source>
        <dbReference type="ARBA" id="ARBA00022825"/>
    </source>
</evidence>
<proteinExistence type="inferred from homology"/>
<keyword evidence="4 5" id="KW-0720">Serine protease</keyword>
<dbReference type="InterPro" id="IPR036365">
    <property type="entry name" value="PGBD-like_sf"/>
</dbReference>
<keyword evidence="7" id="KW-0472">Membrane</keyword>
<dbReference type="GO" id="GO:0007165">
    <property type="term" value="P:signal transduction"/>
    <property type="evidence" value="ECO:0007669"/>
    <property type="project" value="TreeGrafter"/>
</dbReference>
<evidence type="ECO:0000256" key="7">
    <source>
        <dbReference type="SAM" id="Phobius"/>
    </source>
</evidence>
<protein>
    <submittedName>
        <fullName evidence="9">Peptidase S41</fullName>
    </submittedName>
</protein>
<feature type="domain" description="PDZ" evidence="8">
    <location>
        <begin position="100"/>
        <end position="190"/>
    </location>
</feature>
<dbReference type="Gene3D" id="3.90.226.10">
    <property type="entry name" value="2-enoyl-CoA Hydratase, Chain A, domain 1"/>
    <property type="match status" value="1"/>
</dbReference>
<evidence type="ECO:0000313" key="10">
    <source>
        <dbReference type="Proteomes" id="UP001321804"/>
    </source>
</evidence>
<evidence type="ECO:0000256" key="5">
    <source>
        <dbReference type="RuleBase" id="RU004404"/>
    </source>
</evidence>
<dbReference type="Gene3D" id="1.10.101.10">
    <property type="entry name" value="PGBD-like superfamily/PGBD"/>
    <property type="match status" value="1"/>
</dbReference>
<dbReference type="InterPro" id="IPR055210">
    <property type="entry name" value="CtpA/B_N"/>
</dbReference>
<dbReference type="GO" id="GO:0030288">
    <property type="term" value="C:outer membrane-bounded periplasmic space"/>
    <property type="evidence" value="ECO:0007669"/>
    <property type="project" value="TreeGrafter"/>
</dbReference>
<dbReference type="Gene3D" id="2.30.42.10">
    <property type="match status" value="1"/>
</dbReference>
<feature type="compositionally biased region" description="Basic and acidic residues" evidence="6">
    <location>
        <begin position="40"/>
        <end position="59"/>
    </location>
</feature>
<keyword evidence="7" id="KW-0812">Transmembrane</keyword>
<evidence type="ECO:0000313" key="9">
    <source>
        <dbReference type="EMBL" id="BDR56529.1"/>
    </source>
</evidence>
<name>A0AAU9CYP7_9LACO</name>
<evidence type="ECO:0000256" key="2">
    <source>
        <dbReference type="ARBA" id="ARBA00022670"/>
    </source>
</evidence>
<keyword evidence="2 5" id="KW-0645">Protease</keyword>
<dbReference type="Pfam" id="PF03572">
    <property type="entry name" value="Peptidase_S41"/>
    <property type="match status" value="1"/>
</dbReference>
<dbReference type="CDD" id="cd07560">
    <property type="entry name" value="Peptidase_S41_CPP"/>
    <property type="match status" value="1"/>
</dbReference>
<comment type="similarity">
    <text evidence="1 5">Belongs to the peptidase S41A family.</text>
</comment>
<organism evidence="9 10">
    <name type="scientific">Xylocopilactobacillus apis</name>
    <dbReference type="NCBI Taxonomy" id="2932183"/>
    <lineage>
        <taxon>Bacteria</taxon>
        <taxon>Bacillati</taxon>
        <taxon>Bacillota</taxon>
        <taxon>Bacilli</taxon>
        <taxon>Lactobacillales</taxon>
        <taxon>Lactobacillaceae</taxon>
        <taxon>Xylocopilactobacillus</taxon>
    </lineage>
</organism>
<dbReference type="InterPro" id="IPR036034">
    <property type="entry name" value="PDZ_sf"/>
</dbReference>
<dbReference type="RefSeq" id="WP_317694761.1">
    <property type="nucleotide sequence ID" value="NZ_AP026801.1"/>
</dbReference>
<dbReference type="InterPro" id="IPR036366">
    <property type="entry name" value="PGBDSf"/>
</dbReference>
<dbReference type="InterPro" id="IPR029045">
    <property type="entry name" value="ClpP/crotonase-like_dom_sf"/>
</dbReference>
<evidence type="ECO:0000256" key="6">
    <source>
        <dbReference type="SAM" id="MobiDB-lite"/>
    </source>
</evidence>
<dbReference type="Pfam" id="PF22694">
    <property type="entry name" value="CtpB_N-like"/>
    <property type="match status" value="1"/>
</dbReference>
<dbReference type="GO" id="GO:0008236">
    <property type="term" value="F:serine-type peptidase activity"/>
    <property type="evidence" value="ECO:0007669"/>
    <property type="project" value="UniProtKB-KW"/>
</dbReference>
<reference evidence="9 10" key="1">
    <citation type="journal article" date="2023" name="Microbiol. Spectr.">
        <title>Symbiosis of Carpenter Bees with Uncharacterized Lactic Acid Bacteria Showing NAD Auxotrophy.</title>
        <authorList>
            <person name="Kawasaki S."/>
            <person name="Ozawa K."/>
            <person name="Mori T."/>
            <person name="Yamamoto A."/>
            <person name="Ito M."/>
            <person name="Ohkuma M."/>
            <person name="Sakamoto M."/>
            <person name="Matsutani M."/>
        </authorList>
    </citation>
    <scope>NUCLEOTIDE SEQUENCE [LARGE SCALE GENOMIC DNA]</scope>
    <source>
        <strain evidence="9 10">KimC2</strain>
    </source>
</reference>
<dbReference type="InterPro" id="IPR001478">
    <property type="entry name" value="PDZ"/>
</dbReference>
<evidence type="ECO:0000259" key="8">
    <source>
        <dbReference type="PROSITE" id="PS50106"/>
    </source>
</evidence>
<dbReference type="Pfam" id="PF13180">
    <property type="entry name" value="PDZ_2"/>
    <property type="match status" value="1"/>
</dbReference>
<dbReference type="GO" id="GO:0006508">
    <property type="term" value="P:proteolysis"/>
    <property type="evidence" value="ECO:0007669"/>
    <property type="project" value="UniProtKB-KW"/>
</dbReference>
<dbReference type="Pfam" id="PF01471">
    <property type="entry name" value="PG_binding_1"/>
    <property type="match status" value="1"/>
</dbReference>
<dbReference type="Proteomes" id="UP001321804">
    <property type="component" value="Chromosome"/>
</dbReference>
<gene>
    <name evidence="9" type="primary">ctpA</name>
    <name evidence="9" type="ORF">KIMC2_10910</name>
</gene>
<dbReference type="FunFam" id="2.30.42.10:FF:000063">
    <property type="entry name" value="Peptidase, S41 family"/>
    <property type="match status" value="1"/>
</dbReference>
<dbReference type="InterPro" id="IPR004447">
    <property type="entry name" value="Peptidase_S41A"/>
</dbReference>
<keyword evidence="10" id="KW-1185">Reference proteome</keyword>
<dbReference type="PANTHER" id="PTHR32060:SF30">
    <property type="entry name" value="CARBOXY-TERMINAL PROCESSING PROTEASE CTPA"/>
    <property type="match status" value="1"/>
</dbReference>
<accession>A0AAU9CYP7</accession>
<dbReference type="EMBL" id="AP026801">
    <property type="protein sequence ID" value="BDR56529.1"/>
    <property type="molecule type" value="Genomic_DNA"/>
</dbReference>